<evidence type="ECO:0000313" key="1">
    <source>
        <dbReference type="EMBL" id="MCZ4549330.1"/>
    </source>
</evidence>
<accession>A0ABT4MQP8</accession>
<dbReference type="EMBL" id="JAPWIE010000002">
    <property type="protein sequence ID" value="MCZ4549330.1"/>
    <property type="molecule type" value="Genomic_DNA"/>
</dbReference>
<dbReference type="InterPro" id="IPR025355">
    <property type="entry name" value="DUF4259"/>
</dbReference>
<gene>
    <name evidence="1" type="ORF">O4213_05020</name>
</gene>
<sequence>MSTWGFGAFDNDDAVRWAAEFDASSSAERANVVRAALHTVVEHDHTADQFAAIAAATTVASSLPGGPLLAPGYGPNPQLIENMHVADDLPELAVRALNRVRVAESGWSGLWDRAGALDDAIAVIDAIVDELELRTTLPEYAALSA</sequence>
<dbReference type="Proteomes" id="UP001067235">
    <property type="component" value="Unassembled WGS sequence"/>
</dbReference>
<proteinExistence type="predicted"/>
<protein>
    <submittedName>
        <fullName evidence="1">DUF4259 domain-containing protein</fullName>
    </submittedName>
</protein>
<keyword evidence="2" id="KW-1185">Reference proteome</keyword>
<evidence type="ECO:0000313" key="2">
    <source>
        <dbReference type="Proteomes" id="UP001067235"/>
    </source>
</evidence>
<dbReference type="Pfam" id="PF14078">
    <property type="entry name" value="DUF4259"/>
    <property type="match status" value="1"/>
</dbReference>
<organism evidence="1 2">
    <name type="scientific">Gordonia rubripertincta</name>
    <name type="common">Rhodococcus corallinus</name>
    <dbReference type="NCBI Taxonomy" id="36822"/>
    <lineage>
        <taxon>Bacteria</taxon>
        <taxon>Bacillati</taxon>
        <taxon>Actinomycetota</taxon>
        <taxon>Actinomycetes</taxon>
        <taxon>Mycobacteriales</taxon>
        <taxon>Gordoniaceae</taxon>
        <taxon>Gordonia</taxon>
    </lineage>
</organism>
<reference evidence="1" key="1">
    <citation type="submission" date="2022-12" db="EMBL/GenBank/DDBJ databases">
        <authorList>
            <person name="Krivoruchko A.V."/>
            <person name="Elkin A."/>
        </authorList>
    </citation>
    <scope>NUCLEOTIDE SEQUENCE</scope>
    <source>
        <strain evidence="1">IEGM 1388</strain>
    </source>
</reference>
<dbReference type="RefSeq" id="WP_301569872.1">
    <property type="nucleotide sequence ID" value="NZ_JAPWIE010000002.1"/>
</dbReference>
<comment type="caution">
    <text evidence="1">The sequence shown here is derived from an EMBL/GenBank/DDBJ whole genome shotgun (WGS) entry which is preliminary data.</text>
</comment>
<name>A0ABT4MQP8_GORRU</name>